<sequence>MKFLLLLIFSAVAWGVIDDKNASPFLLAHRTSVSKKMKAGEDHVIRYFISNQGEKTAHNVVLKDSYSFVDEKFNLVNGSRDAKWGKLEPGMNVTHDIVVRPNENTKGPIDNVPFEVQYTYNGKTHICLPSFDNIGFVERASRSVKPYWIVFGVSNVIIFGILKRIHYSLTVRYC</sequence>
<evidence type="ECO:0000256" key="1">
    <source>
        <dbReference type="SAM" id="SignalP"/>
    </source>
</evidence>
<comment type="caution">
    <text evidence="2">The sequence shown here is derived from an EMBL/GenBank/DDBJ whole genome shotgun (WGS) entry which is preliminary data.</text>
</comment>
<name>A0AA39LMG0_9BILA</name>
<feature type="signal peptide" evidence="1">
    <location>
        <begin position="1"/>
        <end position="15"/>
    </location>
</feature>
<evidence type="ECO:0000313" key="3">
    <source>
        <dbReference type="Proteomes" id="UP001175271"/>
    </source>
</evidence>
<dbReference type="EMBL" id="JAUCMV010000004">
    <property type="protein sequence ID" value="KAK0403156.1"/>
    <property type="molecule type" value="Genomic_DNA"/>
</dbReference>
<dbReference type="AlphaFoldDB" id="A0AA39LMG0"/>
<protein>
    <recommendedName>
        <fullName evidence="4">Translocon-associated protein subunit beta</fullName>
    </recommendedName>
</protein>
<keyword evidence="3" id="KW-1185">Reference proteome</keyword>
<keyword evidence="1" id="KW-0732">Signal</keyword>
<dbReference type="GO" id="GO:0005783">
    <property type="term" value="C:endoplasmic reticulum"/>
    <property type="evidence" value="ECO:0007669"/>
    <property type="project" value="TreeGrafter"/>
</dbReference>
<evidence type="ECO:0000313" key="2">
    <source>
        <dbReference type="EMBL" id="KAK0403156.1"/>
    </source>
</evidence>
<dbReference type="Pfam" id="PF05753">
    <property type="entry name" value="TRAP_beta"/>
    <property type="match status" value="1"/>
</dbReference>
<accession>A0AA39LMG0</accession>
<reference evidence="2" key="1">
    <citation type="submission" date="2023-06" db="EMBL/GenBank/DDBJ databases">
        <title>Genomic analysis of the entomopathogenic nematode Steinernema hermaphroditum.</title>
        <authorList>
            <person name="Schwarz E.M."/>
            <person name="Heppert J.K."/>
            <person name="Baniya A."/>
            <person name="Schwartz H.T."/>
            <person name="Tan C.-H."/>
            <person name="Antoshechkin I."/>
            <person name="Sternberg P.W."/>
            <person name="Goodrich-Blair H."/>
            <person name="Dillman A.R."/>
        </authorList>
    </citation>
    <scope>NUCLEOTIDE SEQUENCE</scope>
    <source>
        <strain evidence="2">PS9179</strain>
        <tissue evidence="2">Whole animal</tissue>
    </source>
</reference>
<dbReference type="PANTHER" id="PTHR12861:SF3">
    <property type="entry name" value="TRANSLOCON-ASSOCIATED PROTEIN SUBUNIT BETA"/>
    <property type="match status" value="1"/>
</dbReference>
<dbReference type="PANTHER" id="PTHR12861">
    <property type="entry name" value="TRANSLOCON-ASSOCIATED PROTEIN, BETA SUBUNIT PRECURSOR TRAP-BETA SIGNAL SEQUENCE RECEPTOR BETA SUBUNIT"/>
    <property type="match status" value="1"/>
</dbReference>
<proteinExistence type="predicted"/>
<organism evidence="2 3">
    <name type="scientific">Steinernema hermaphroditum</name>
    <dbReference type="NCBI Taxonomy" id="289476"/>
    <lineage>
        <taxon>Eukaryota</taxon>
        <taxon>Metazoa</taxon>
        <taxon>Ecdysozoa</taxon>
        <taxon>Nematoda</taxon>
        <taxon>Chromadorea</taxon>
        <taxon>Rhabditida</taxon>
        <taxon>Tylenchina</taxon>
        <taxon>Panagrolaimomorpha</taxon>
        <taxon>Strongyloidoidea</taxon>
        <taxon>Steinernematidae</taxon>
        <taxon>Steinernema</taxon>
    </lineage>
</organism>
<dbReference type="Proteomes" id="UP001175271">
    <property type="component" value="Unassembled WGS sequence"/>
</dbReference>
<feature type="chain" id="PRO_5041356804" description="Translocon-associated protein subunit beta" evidence="1">
    <location>
        <begin position="16"/>
        <end position="174"/>
    </location>
</feature>
<gene>
    <name evidence="2" type="ORF">QR680_016751</name>
</gene>
<evidence type="ECO:0008006" key="4">
    <source>
        <dbReference type="Google" id="ProtNLM"/>
    </source>
</evidence>